<dbReference type="PANTHER" id="PTHR21683">
    <property type="entry name" value="COILED-COIL DOMAIN-CONTAINING PROTEIN 42 LIKE-2-LIKE-RELATED"/>
    <property type="match status" value="1"/>
</dbReference>
<dbReference type="AlphaFoldDB" id="A0A8T2TWP2"/>
<name>A0A8T2TWP2_CERRI</name>
<dbReference type="OMA" id="SIEMLYI"/>
<evidence type="ECO:0000259" key="3">
    <source>
        <dbReference type="Pfam" id="PF13863"/>
    </source>
</evidence>
<dbReference type="InterPro" id="IPR025252">
    <property type="entry name" value="DUF4200"/>
</dbReference>
<protein>
    <recommendedName>
        <fullName evidence="3">DUF4200 domain-containing protein</fullName>
    </recommendedName>
</protein>
<dbReference type="PANTHER" id="PTHR21683:SF2">
    <property type="entry name" value="COILED-COIL DOMAIN-CONTAINING PROTEIN 42 LIKE-2-LIKE"/>
    <property type="match status" value="1"/>
</dbReference>
<dbReference type="InterPro" id="IPR051147">
    <property type="entry name" value="CFAP_domain-containing"/>
</dbReference>
<dbReference type="Pfam" id="PF13863">
    <property type="entry name" value="DUF4200"/>
    <property type="match status" value="1"/>
</dbReference>
<evidence type="ECO:0000256" key="1">
    <source>
        <dbReference type="ARBA" id="ARBA00023054"/>
    </source>
</evidence>
<dbReference type="OrthoDB" id="10264298at2759"/>
<proteinExistence type="predicted"/>
<feature type="domain" description="DUF4200" evidence="3">
    <location>
        <begin position="59"/>
        <end position="153"/>
    </location>
</feature>
<dbReference type="Proteomes" id="UP000825935">
    <property type="component" value="Chromosome 10"/>
</dbReference>
<feature type="coiled-coil region" evidence="2">
    <location>
        <begin position="54"/>
        <end position="144"/>
    </location>
</feature>
<feature type="coiled-coil region" evidence="2">
    <location>
        <begin position="200"/>
        <end position="227"/>
    </location>
</feature>
<accession>A0A8T2TWP2</accession>
<organism evidence="4 5">
    <name type="scientific">Ceratopteris richardii</name>
    <name type="common">Triangle waterfern</name>
    <dbReference type="NCBI Taxonomy" id="49495"/>
    <lineage>
        <taxon>Eukaryota</taxon>
        <taxon>Viridiplantae</taxon>
        <taxon>Streptophyta</taxon>
        <taxon>Embryophyta</taxon>
        <taxon>Tracheophyta</taxon>
        <taxon>Polypodiopsida</taxon>
        <taxon>Polypodiidae</taxon>
        <taxon>Polypodiales</taxon>
        <taxon>Pteridineae</taxon>
        <taxon>Pteridaceae</taxon>
        <taxon>Parkerioideae</taxon>
        <taxon>Ceratopteris</taxon>
    </lineage>
</organism>
<evidence type="ECO:0000313" key="5">
    <source>
        <dbReference type="Proteomes" id="UP000825935"/>
    </source>
</evidence>
<dbReference type="GO" id="GO:0005856">
    <property type="term" value="C:cytoskeleton"/>
    <property type="evidence" value="ECO:0007669"/>
    <property type="project" value="UniProtKB-ARBA"/>
</dbReference>
<comment type="caution">
    <text evidence="4">The sequence shown here is derived from an EMBL/GenBank/DDBJ whole genome shotgun (WGS) entry which is preliminary data.</text>
</comment>
<sequence>MRCPPPVCLRSAGLCSRCKRPWKIRKSSSPSTLQSQVLCALRFWSPRLHTACALENGLQKEEELKEREENLRLKDRELQDSLIGFSKFLQENNAKKVRAEKKALDEARIRQEKEIEIRELENKLEELQKERATAKTTLERMMAYQKYLELVVDVTQEYHEINDLLLRHSTLTSTCDDLAKHIEECSDTLETLRVDLVAYRKASKDEILNLENDVSSAKQMHEKKKRETAGIEQRMDSILQAAASRTLARGQACMAADNLFSRVCHCSRISHPVHTNSLKQLDVVGDYITDINQIIRTYRGSSFRNIY</sequence>
<gene>
    <name evidence="4" type="ORF">KP509_10G077600</name>
</gene>
<keyword evidence="1 2" id="KW-0175">Coiled coil</keyword>
<dbReference type="EMBL" id="CM035415">
    <property type="protein sequence ID" value="KAH7428141.1"/>
    <property type="molecule type" value="Genomic_DNA"/>
</dbReference>
<evidence type="ECO:0000313" key="4">
    <source>
        <dbReference type="EMBL" id="KAH7428141.1"/>
    </source>
</evidence>
<evidence type="ECO:0000256" key="2">
    <source>
        <dbReference type="SAM" id="Coils"/>
    </source>
</evidence>
<reference evidence="4" key="1">
    <citation type="submission" date="2021-08" db="EMBL/GenBank/DDBJ databases">
        <title>WGS assembly of Ceratopteris richardii.</title>
        <authorList>
            <person name="Marchant D.B."/>
            <person name="Chen G."/>
            <person name="Jenkins J."/>
            <person name="Shu S."/>
            <person name="Leebens-Mack J."/>
            <person name="Grimwood J."/>
            <person name="Schmutz J."/>
            <person name="Soltis P."/>
            <person name="Soltis D."/>
            <person name="Chen Z.-H."/>
        </authorList>
    </citation>
    <scope>NUCLEOTIDE SEQUENCE</scope>
    <source>
        <strain evidence="4">Whitten #5841</strain>
        <tissue evidence="4">Leaf</tissue>
    </source>
</reference>
<keyword evidence="5" id="KW-1185">Reference proteome</keyword>